<evidence type="ECO:0000313" key="3">
    <source>
        <dbReference type="EMBL" id="NEX79074.1"/>
    </source>
</evidence>
<evidence type="ECO:0000313" key="4">
    <source>
        <dbReference type="Proteomes" id="UP000481621"/>
    </source>
</evidence>
<dbReference type="PROSITE" id="PS50110">
    <property type="entry name" value="RESPONSE_REGULATORY"/>
    <property type="match status" value="1"/>
</dbReference>
<dbReference type="Proteomes" id="UP000481621">
    <property type="component" value="Unassembled WGS sequence"/>
</dbReference>
<feature type="modified residue" description="4-aspartylphosphate" evidence="1">
    <location>
        <position position="54"/>
    </location>
</feature>
<proteinExistence type="predicted"/>
<evidence type="ECO:0000256" key="1">
    <source>
        <dbReference type="PROSITE-ProRule" id="PRU00169"/>
    </source>
</evidence>
<reference evidence="3" key="1">
    <citation type="submission" date="2020-02" db="EMBL/GenBank/DDBJ databases">
        <title>Bacillus sedimentmangrovi sp. nov., isolated from sediment of the mangrove ecosystem.</title>
        <authorList>
            <person name="Liu G."/>
        </authorList>
    </citation>
    <scope>NUCLEOTIDE SEQUENCE [LARGE SCALE GENOMIC DNA]</scope>
    <source>
        <strain evidence="3">SgZ-7</strain>
    </source>
</reference>
<keyword evidence="4" id="KW-1185">Reference proteome</keyword>
<evidence type="ECO:0000259" key="2">
    <source>
        <dbReference type="PROSITE" id="PS50110"/>
    </source>
</evidence>
<keyword evidence="1" id="KW-0597">Phosphoprotein</keyword>
<dbReference type="RefSeq" id="WP_163251701.1">
    <property type="nucleotide sequence ID" value="NZ_JAAIUV010000012.1"/>
</dbReference>
<sequence>MRFFIIDDDESVRWMLSHIIEEEGLGTVVGEASDGMEVDEELLNLKNVDILLIDLLMPIRDGIETVQDLAPEFSGKIIMISQIESKDLIGHAYLTGIDYYITKPINKIEVVSVIQKVMEHIHMERSIQDIQRSLQNAMNFSLNQPGMKFHRRKSLSASTRLLLSELGIAGESGSKDLVEIMQFLYDNEKEQLMIDEFPPLKEIFRSIALKKLGESANEEAVKKEVKASEQRVRRAVYASLNNLASLGLTDFSHPKFENYSSKFFDFNTVRQKMKELKGKQPAGSEPIRINLKKFIQALYFEIQHLMLD</sequence>
<feature type="domain" description="Response regulatory" evidence="2">
    <location>
        <begin position="2"/>
        <end position="118"/>
    </location>
</feature>
<gene>
    <name evidence="3" type="ORF">G4Z05_09265</name>
</gene>
<dbReference type="PANTHER" id="PTHR43228:SF8">
    <property type="entry name" value="TRANSCRIPTIONAL REGULATORY PROTEIN GLNL"/>
    <property type="match status" value="1"/>
</dbReference>
<accession>A0A6B3TQ11</accession>
<protein>
    <submittedName>
        <fullName evidence="3">Response regulator</fullName>
    </submittedName>
</protein>
<organism evidence="3 4">
    <name type="scientific">Neobacillus thermocopriae</name>
    <dbReference type="NCBI Taxonomy" id="1215031"/>
    <lineage>
        <taxon>Bacteria</taxon>
        <taxon>Bacillati</taxon>
        <taxon>Bacillota</taxon>
        <taxon>Bacilli</taxon>
        <taxon>Bacillales</taxon>
        <taxon>Bacillaceae</taxon>
        <taxon>Neobacillus</taxon>
    </lineage>
</organism>
<dbReference type="InterPro" id="IPR052048">
    <property type="entry name" value="ST_Response_Regulator"/>
</dbReference>
<dbReference type="SUPFAM" id="SSF52172">
    <property type="entry name" value="CheY-like"/>
    <property type="match status" value="1"/>
</dbReference>
<dbReference type="InterPro" id="IPR001789">
    <property type="entry name" value="Sig_transdc_resp-reg_receiver"/>
</dbReference>
<dbReference type="SMART" id="SM00448">
    <property type="entry name" value="REC"/>
    <property type="match status" value="1"/>
</dbReference>
<dbReference type="EMBL" id="JAAIUV010000012">
    <property type="protein sequence ID" value="NEX79074.1"/>
    <property type="molecule type" value="Genomic_DNA"/>
</dbReference>
<dbReference type="AlphaFoldDB" id="A0A6B3TQ11"/>
<dbReference type="Pfam" id="PF00072">
    <property type="entry name" value="Response_reg"/>
    <property type="match status" value="1"/>
</dbReference>
<name>A0A6B3TQ11_9BACI</name>
<dbReference type="Gene3D" id="3.40.50.2300">
    <property type="match status" value="1"/>
</dbReference>
<comment type="caution">
    <text evidence="3">The sequence shown here is derived from an EMBL/GenBank/DDBJ whole genome shotgun (WGS) entry which is preliminary data.</text>
</comment>
<dbReference type="Pfam" id="PF08664">
    <property type="entry name" value="YcbB"/>
    <property type="match status" value="1"/>
</dbReference>
<dbReference type="PANTHER" id="PTHR43228">
    <property type="entry name" value="TWO-COMPONENT RESPONSE REGULATOR"/>
    <property type="match status" value="1"/>
</dbReference>
<dbReference type="GO" id="GO:0000160">
    <property type="term" value="P:phosphorelay signal transduction system"/>
    <property type="evidence" value="ECO:0007669"/>
    <property type="project" value="InterPro"/>
</dbReference>
<dbReference type="InterPro" id="IPR013972">
    <property type="entry name" value="YcbB"/>
</dbReference>
<dbReference type="InterPro" id="IPR011006">
    <property type="entry name" value="CheY-like_superfamily"/>
</dbReference>